<dbReference type="Gene3D" id="3.30.70.930">
    <property type="match status" value="1"/>
</dbReference>
<feature type="domain" description="Thiamine-binding protein" evidence="2">
    <location>
        <begin position="5"/>
        <end position="95"/>
    </location>
</feature>
<organism evidence="3 4">
    <name type="scientific">Neptunomonas japonica JAMM 1380</name>
    <dbReference type="NCBI Taxonomy" id="1441457"/>
    <lineage>
        <taxon>Bacteria</taxon>
        <taxon>Pseudomonadati</taxon>
        <taxon>Pseudomonadota</taxon>
        <taxon>Gammaproteobacteria</taxon>
        <taxon>Oceanospirillales</taxon>
        <taxon>Oceanospirillaceae</taxon>
        <taxon>Neptunomonas</taxon>
    </lineage>
</organism>
<evidence type="ECO:0000313" key="3">
    <source>
        <dbReference type="EMBL" id="BBB30695.1"/>
    </source>
</evidence>
<dbReference type="InterPro" id="IPR002767">
    <property type="entry name" value="Thiamine_BP"/>
</dbReference>
<dbReference type="GO" id="GO:0005829">
    <property type="term" value="C:cytosol"/>
    <property type="evidence" value="ECO:0007669"/>
    <property type="project" value="TreeGrafter"/>
</dbReference>
<gene>
    <name evidence="3" type="ORF">NEJAP_2752</name>
</gene>
<dbReference type="RefSeq" id="WP_201347858.1">
    <property type="nucleotide sequence ID" value="NZ_AP014546.1"/>
</dbReference>
<comment type="similarity">
    <text evidence="1">Belongs to the UPF0045 family.</text>
</comment>
<protein>
    <recommendedName>
        <fullName evidence="2">Thiamine-binding protein domain-containing protein</fullName>
    </recommendedName>
</protein>
<evidence type="ECO:0000256" key="1">
    <source>
        <dbReference type="ARBA" id="ARBA00010272"/>
    </source>
</evidence>
<dbReference type="PANTHER" id="PTHR33777:SF1">
    <property type="entry name" value="UPF0045 PROTEIN ECM15"/>
    <property type="match status" value="1"/>
</dbReference>
<dbReference type="InterPro" id="IPR029756">
    <property type="entry name" value="MTH1187/YkoF-like"/>
</dbReference>
<accession>A0A7R6PUG1</accession>
<evidence type="ECO:0000259" key="2">
    <source>
        <dbReference type="Pfam" id="PF01910"/>
    </source>
</evidence>
<keyword evidence="4" id="KW-1185">Reference proteome</keyword>
<sequence>MYVLMDIMVSPGGVGTSVSPYIAMCQKIFEDAGLTHTMHGYGTNVEGEWEDVMAAVKRCHEVLHEKGAVRITSHMKLGTRIDKDQTMADKVTSVQEKMIAK</sequence>
<dbReference type="Pfam" id="PF01910">
    <property type="entry name" value="Thiamine_BP"/>
    <property type="match status" value="1"/>
</dbReference>
<dbReference type="NCBIfam" id="TIGR00106">
    <property type="entry name" value="MTH1187 family thiamine-binding protein"/>
    <property type="match status" value="1"/>
</dbReference>
<dbReference type="SUPFAM" id="SSF89957">
    <property type="entry name" value="MTH1187/YkoF-like"/>
    <property type="match status" value="1"/>
</dbReference>
<evidence type="ECO:0000313" key="4">
    <source>
        <dbReference type="Proteomes" id="UP000595332"/>
    </source>
</evidence>
<dbReference type="InterPro" id="IPR051614">
    <property type="entry name" value="UPF0045_domain"/>
</dbReference>
<dbReference type="PANTHER" id="PTHR33777">
    <property type="entry name" value="UPF0045 PROTEIN ECM15"/>
    <property type="match status" value="1"/>
</dbReference>
<dbReference type="KEGG" id="njp:NEJAP_2752"/>
<dbReference type="EMBL" id="AP014546">
    <property type="protein sequence ID" value="BBB30695.1"/>
    <property type="molecule type" value="Genomic_DNA"/>
</dbReference>
<reference evidence="3 4" key="1">
    <citation type="journal article" date="2008" name="Int. J. Syst. Evol. Microbiol.">
        <title>Neptunomonas japonica sp. nov., an Osedax japonicus symbiont-like bacterium isolated from sediment adjacent to sperm whale carcasses off Kagoshima, Japan.</title>
        <authorList>
            <person name="Miyazaki M."/>
            <person name="Nogi Y."/>
            <person name="Fujiwara Y."/>
            <person name="Kawato M."/>
            <person name="Kubokawa K."/>
            <person name="Horikoshi K."/>
        </authorList>
    </citation>
    <scope>NUCLEOTIDE SEQUENCE [LARGE SCALE GENOMIC DNA]</scope>
    <source>
        <strain evidence="3 4">JAMM 1380</strain>
    </source>
</reference>
<dbReference type="AlphaFoldDB" id="A0A7R6PUG1"/>
<name>A0A7R6PUG1_9GAMM</name>
<dbReference type="Proteomes" id="UP000595332">
    <property type="component" value="Chromosome"/>
</dbReference>
<proteinExistence type="inferred from homology"/>